<dbReference type="InterPro" id="IPR039445">
    <property type="entry name" value="DauR-like_HTH"/>
</dbReference>
<dbReference type="PANTHER" id="PTHR35568:SF1">
    <property type="entry name" value="TRANSCRIPTIONAL REGULATOR DAUR"/>
    <property type="match status" value="1"/>
</dbReference>
<reference evidence="3 4" key="1">
    <citation type="submission" date="2018-05" db="EMBL/GenBank/DDBJ databases">
        <title>Genomic Encyclopedia of Type Strains, Phase IV (KMG-IV): sequencing the most valuable type-strain genomes for metagenomic binning, comparative biology and taxonomic classification.</title>
        <authorList>
            <person name="Goeker M."/>
        </authorList>
    </citation>
    <scope>NUCLEOTIDE SEQUENCE [LARGE SCALE GENOMIC DNA]</scope>
    <source>
        <strain evidence="3 4">DSM 19792</strain>
    </source>
</reference>
<dbReference type="InterPro" id="IPR013559">
    <property type="entry name" value="YheO"/>
</dbReference>
<name>A0A318IRF5_9BURK</name>
<comment type="caution">
    <text evidence="3">The sequence shown here is derived from an EMBL/GenBank/DDBJ whole genome shotgun (WGS) entry which is preliminary data.</text>
</comment>
<evidence type="ECO:0000259" key="2">
    <source>
        <dbReference type="Pfam" id="PF13309"/>
    </source>
</evidence>
<feature type="domain" description="YheO-like" evidence="1">
    <location>
        <begin position="14"/>
        <end position="121"/>
    </location>
</feature>
<proteinExistence type="predicted"/>
<dbReference type="Pfam" id="PF08348">
    <property type="entry name" value="PAS_6"/>
    <property type="match status" value="1"/>
</dbReference>
<evidence type="ECO:0000313" key="3">
    <source>
        <dbReference type="EMBL" id="PXX35244.1"/>
    </source>
</evidence>
<keyword evidence="4" id="KW-1185">Reference proteome</keyword>
<accession>A0A318IRF5</accession>
<organism evidence="3 4">
    <name type="scientific">Undibacterium pigrum</name>
    <dbReference type="NCBI Taxonomy" id="401470"/>
    <lineage>
        <taxon>Bacteria</taxon>
        <taxon>Pseudomonadati</taxon>
        <taxon>Pseudomonadota</taxon>
        <taxon>Betaproteobacteria</taxon>
        <taxon>Burkholderiales</taxon>
        <taxon>Oxalobacteraceae</taxon>
        <taxon>Undibacterium</taxon>
    </lineage>
</organism>
<sequence>MSVMKLTENQLLLREGKKIVDALGKTFFPLVEVVLHDLTVDEHHVVAISNNLSGRSVGASTTEIGLARISDPSFPEVLQSYPNQFPDGRPAKSTSIGIKNGDGEYVMAICLNIDVSLLSAAASSLQQLVQTESPPVDIRENLVSPSLDVIRSTLEQYASSLNTTPRMLTPAQRRAAILKLSQAGLMDLKNAQTIVANTLGIARSTVYTYLPQKGSAT</sequence>
<dbReference type="EMBL" id="QJKB01000022">
    <property type="protein sequence ID" value="PXX35244.1"/>
    <property type="molecule type" value="Genomic_DNA"/>
</dbReference>
<dbReference type="Pfam" id="PF13309">
    <property type="entry name" value="HTH_22"/>
    <property type="match status" value="1"/>
</dbReference>
<feature type="domain" description="Transcriptional regulator DauR-like HTH" evidence="2">
    <location>
        <begin position="150"/>
        <end position="210"/>
    </location>
</feature>
<dbReference type="InterPro" id="IPR039446">
    <property type="entry name" value="DauR-like"/>
</dbReference>
<evidence type="ECO:0000313" key="4">
    <source>
        <dbReference type="Proteomes" id="UP000247792"/>
    </source>
</evidence>
<dbReference type="Proteomes" id="UP000247792">
    <property type="component" value="Unassembled WGS sequence"/>
</dbReference>
<dbReference type="PANTHER" id="PTHR35568">
    <property type="entry name" value="TRANSCRIPTIONAL REGULATOR DAUR"/>
    <property type="match status" value="1"/>
</dbReference>
<dbReference type="AlphaFoldDB" id="A0A318IRF5"/>
<evidence type="ECO:0000259" key="1">
    <source>
        <dbReference type="Pfam" id="PF08348"/>
    </source>
</evidence>
<gene>
    <name evidence="3" type="ORF">DFR42_12224</name>
</gene>
<protein>
    <submittedName>
        <fullName evidence="3">Putative transcriptional regulator YheO</fullName>
    </submittedName>
</protein>